<proteinExistence type="predicted"/>
<evidence type="ECO:0000313" key="4">
    <source>
        <dbReference type="EMBL" id="MCU6765123.1"/>
    </source>
</evidence>
<sequence>MNDVSRPVQAQRFGKWFLICLSVFFLGFTGTASAQAASYVKASKTQVKTTSSTRRGWVKLGKHYYFYNTKGRLMYGRIKYKGNYYYSYTNGRRASGWLKKGGRRYYCSPSTGIMFRNRWATSKGKRYCFDKNGVAIAKKWLTSKGRRYYFLADSTMAKGWQKIGNFYYYFDKTSGVMARNQWIDDAYVNNIGQRIATREPQPDKTLSSSHYTYTSSTLKIDLRKKSMHGVSYWAAKIHISSPSQLRSALSYGTYGGTRQTTSSAVSSNGGIIGVNGSAFSYQTGKPSPLGMCIKNGKIYGDYMTSYSVMAVKKDGTIYTPAQGLMGKDLLADGVKDTYNFGPVLIKDGKVQPAWSETAKYYPRTAIGMISPCNYVLLVTNTGSYTGLNHWDMVNIFLSYGCTYAYNLDGGGSATLYYNGNVMNSLISDYQRPCADFLYFTK</sequence>
<dbReference type="GO" id="GO:0016798">
    <property type="term" value="F:hydrolase activity, acting on glycosyl bonds"/>
    <property type="evidence" value="ECO:0007669"/>
    <property type="project" value="UniProtKB-KW"/>
</dbReference>
<feature type="signal peptide" evidence="2">
    <location>
        <begin position="1"/>
        <end position="36"/>
    </location>
</feature>
<dbReference type="Gene3D" id="2.10.270.20">
    <property type="match status" value="1"/>
</dbReference>
<keyword evidence="5" id="KW-1185">Reference proteome</keyword>
<evidence type="ECO:0000259" key="3">
    <source>
        <dbReference type="Pfam" id="PF09992"/>
    </source>
</evidence>
<evidence type="ECO:0000313" key="5">
    <source>
        <dbReference type="Proteomes" id="UP001652409"/>
    </source>
</evidence>
<keyword evidence="4" id="KW-0378">Hydrolase</keyword>
<reference evidence="4 5" key="1">
    <citation type="journal article" date="2021" name="ISME Commun">
        <title>Automated analysis of genomic sequences facilitates high-throughput and comprehensive description of bacteria.</title>
        <authorList>
            <person name="Hitch T.C.A."/>
        </authorList>
    </citation>
    <scope>NUCLEOTIDE SEQUENCE [LARGE SCALE GENOMIC DNA]</scope>
    <source>
        <strain evidence="4 5">Sanger_23</strain>
    </source>
</reference>
<accession>A0ABT2TSA1</accession>
<keyword evidence="4" id="KW-0326">Glycosidase</keyword>
<dbReference type="Pfam" id="PF19127">
    <property type="entry name" value="Choline_bind_3"/>
    <property type="match status" value="1"/>
</dbReference>
<keyword evidence="2" id="KW-0732">Signal</keyword>
<gene>
    <name evidence="4" type="ORF">OCV61_06800</name>
</gene>
<dbReference type="Pfam" id="PF09992">
    <property type="entry name" value="NAGPA"/>
    <property type="match status" value="1"/>
</dbReference>
<dbReference type="PANTHER" id="PTHR40446:SF2">
    <property type="entry name" value="N-ACETYLGLUCOSAMINE-1-PHOSPHODIESTER ALPHA-N-ACETYLGLUCOSAMINIDASE"/>
    <property type="match status" value="1"/>
</dbReference>
<dbReference type="SUPFAM" id="SSF69360">
    <property type="entry name" value="Cell wall binding repeat"/>
    <property type="match status" value="1"/>
</dbReference>
<evidence type="ECO:0000256" key="1">
    <source>
        <dbReference type="ARBA" id="ARBA00022737"/>
    </source>
</evidence>
<protein>
    <submittedName>
        <fullName evidence="4">Phosphodiester glycosidase family protein</fullName>
    </submittedName>
</protein>
<dbReference type="RefSeq" id="WP_262582721.1">
    <property type="nucleotide sequence ID" value="NZ_JAOQJL010000010.1"/>
</dbReference>
<dbReference type="EMBL" id="JAOQJL010000010">
    <property type="protein sequence ID" value="MCU6765123.1"/>
    <property type="molecule type" value="Genomic_DNA"/>
</dbReference>
<dbReference type="Proteomes" id="UP001652409">
    <property type="component" value="Unassembled WGS sequence"/>
</dbReference>
<feature type="domain" description="Phosphodiester glycosidase" evidence="3">
    <location>
        <begin position="269"/>
        <end position="439"/>
    </location>
</feature>
<organism evidence="4 5">
    <name type="scientific">Blautia ammoniilytica</name>
    <dbReference type="NCBI Taxonomy" id="2981782"/>
    <lineage>
        <taxon>Bacteria</taxon>
        <taxon>Bacillati</taxon>
        <taxon>Bacillota</taxon>
        <taxon>Clostridia</taxon>
        <taxon>Lachnospirales</taxon>
        <taxon>Lachnospiraceae</taxon>
        <taxon>Blautia</taxon>
    </lineage>
</organism>
<name>A0ABT2TSA1_9FIRM</name>
<evidence type="ECO:0000256" key="2">
    <source>
        <dbReference type="SAM" id="SignalP"/>
    </source>
</evidence>
<dbReference type="PANTHER" id="PTHR40446">
    <property type="entry name" value="N-ACETYLGLUCOSAMINE-1-PHOSPHODIESTER ALPHA-N-ACETYLGLUCOSAMINIDASE"/>
    <property type="match status" value="1"/>
</dbReference>
<dbReference type="InterPro" id="IPR018337">
    <property type="entry name" value="Cell_wall/Cho-bd_repeat"/>
</dbReference>
<feature type="chain" id="PRO_5046270841" evidence="2">
    <location>
        <begin position="37"/>
        <end position="441"/>
    </location>
</feature>
<comment type="caution">
    <text evidence="4">The sequence shown here is derived from an EMBL/GenBank/DDBJ whole genome shotgun (WGS) entry which is preliminary data.</text>
</comment>
<dbReference type="InterPro" id="IPR018711">
    <property type="entry name" value="NAGPA"/>
</dbReference>
<keyword evidence="1" id="KW-0677">Repeat</keyword>
<dbReference type="Gene3D" id="2.10.270.10">
    <property type="entry name" value="Cholin Binding"/>
    <property type="match status" value="1"/>
</dbReference>